<evidence type="ECO:0000256" key="1">
    <source>
        <dbReference type="SAM" id="Phobius"/>
    </source>
</evidence>
<dbReference type="RefSeq" id="WP_221572101.1">
    <property type="nucleotide sequence ID" value="NZ_JAIGNK010000001.1"/>
</dbReference>
<name>A0ABS7IXX4_9SPHN</name>
<dbReference type="EMBL" id="JAIGNK010000001">
    <property type="protein sequence ID" value="MBX7456654.1"/>
    <property type="molecule type" value="Genomic_DNA"/>
</dbReference>
<keyword evidence="3" id="KW-1185">Reference proteome</keyword>
<keyword evidence="1" id="KW-0472">Membrane</keyword>
<evidence type="ECO:0008006" key="4">
    <source>
        <dbReference type="Google" id="ProtNLM"/>
    </source>
</evidence>
<evidence type="ECO:0000313" key="3">
    <source>
        <dbReference type="Proteomes" id="UP000783253"/>
    </source>
</evidence>
<accession>A0ABS7IXX4</accession>
<protein>
    <recommendedName>
        <fullName evidence="4">DUF3137 domain-containing protein</fullName>
    </recommendedName>
</protein>
<sequence length="278" mass="31116">MQPRVKENPAYSLGAEAENNRRAKTLEELLRRTLQLRNQARLTRDLAILGIAFVFVVALIQWLDGGNQDYSATIIFGSLGVAVFLIGGEKAAALSRVEEIALQEAKRGGFSVARQQTPNSSHYSYRAALEMPIQQFVADLDYPLPDPEPDQPEGFAWSPRGVTAAIELRKKPVGQLTRATYENALARRINRLVANEDEDQARYLLREVEQNDWAVNTNDLTCVGEALVAGSDVLHEMIAFPLGGIPPTDLEHDPDLFVYLRDDDTLESFLNSLYDFRR</sequence>
<reference evidence="2 3" key="1">
    <citation type="submission" date="2021-08" db="EMBL/GenBank/DDBJ databases">
        <title>Comparative Genomics Analysis of the Genus Qipengyuania Reveals Extensive Genetic Diversity and Metabolic Versatility, Including the Description of Fifteen Novel Species.</title>
        <authorList>
            <person name="Liu Y."/>
        </authorList>
    </citation>
    <scope>NUCLEOTIDE SEQUENCE [LARGE SCALE GENOMIC DNA]</scope>
    <source>
        <strain evidence="2 3">1NDH17</strain>
    </source>
</reference>
<keyword evidence="1" id="KW-1133">Transmembrane helix</keyword>
<feature type="transmembrane region" description="Helical" evidence="1">
    <location>
        <begin position="70"/>
        <end position="87"/>
    </location>
</feature>
<feature type="transmembrane region" description="Helical" evidence="1">
    <location>
        <begin position="46"/>
        <end position="64"/>
    </location>
</feature>
<gene>
    <name evidence="2" type="ORF">K3152_00185</name>
</gene>
<dbReference type="Proteomes" id="UP000783253">
    <property type="component" value="Unassembled WGS sequence"/>
</dbReference>
<keyword evidence="1" id="KW-0812">Transmembrane</keyword>
<proteinExistence type="predicted"/>
<comment type="caution">
    <text evidence="2">The sequence shown here is derived from an EMBL/GenBank/DDBJ whole genome shotgun (WGS) entry which is preliminary data.</text>
</comment>
<organism evidence="2 3">
    <name type="scientific">Qipengyuania polymorpha</name>
    <dbReference type="NCBI Taxonomy" id="2867234"/>
    <lineage>
        <taxon>Bacteria</taxon>
        <taxon>Pseudomonadati</taxon>
        <taxon>Pseudomonadota</taxon>
        <taxon>Alphaproteobacteria</taxon>
        <taxon>Sphingomonadales</taxon>
        <taxon>Erythrobacteraceae</taxon>
        <taxon>Qipengyuania</taxon>
    </lineage>
</organism>
<evidence type="ECO:0000313" key="2">
    <source>
        <dbReference type="EMBL" id="MBX7456654.1"/>
    </source>
</evidence>